<keyword evidence="3" id="KW-0614">Plasmid</keyword>
<dbReference type="AlphaFoldDB" id="A0A345YJJ6"/>
<name>A0A345YJJ6_9SPHN</name>
<evidence type="ECO:0000313" key="4">
    <source>
        <dbReference type="Proteomes" id="UP000254508"/>
    </source>
</evidence>
<dbReference type="Proteomes" id="UP000254508">
    <property type="component" value="Plasmid unnamed"/>
</dbReference>
<evidence type="ECO:0000313" key="3">
    <source>
        <dbReference type="EMBL" id="AXK44098.1"/>
    </source>
</evidence>
<evidence type="ECO:0000256" key="1">
    <source>
        <dbReference type="SAM" id="MobiDB-lite"/>
    </source>
</evidence>
<sequence length="108" mass="11443">MHRHLLLAAAASLSLVACSSESEADETAGGSTETTAPAATPEEQKLKAFQDSVEKAMGDIPPEHRDAFQKEFACEIERNNASSQPKEIDASTIREITARLKAGKAAGC</sequence>
<accession>A0A345YJJ6</accession>
<dbReference type="KEGG" id="err:DVR09_16735"/>
<proteinExistence type="predicted"/>
<keyword evidence="4" id="KW-1185">Reference proteome</keyword>
<protein>
    <recommendedName>
        <fullName evidence="5">Secreted protein</fullName>
    </recommendedName>
</protein>
<feature type="chain" id="PRO_5016699689" description="Secreted protein" evidence="2">
    <location>
        <begin position="25"/>
        <end position="108"/>
    </location>
</feature>
<dbReference type="PROSITE" id="PS51257">
    <property type="entry name" value="PROKAR_LIPOPROTEIN"/>
    <property type="match status" value="1"/>
</dbReference>
<organism evidence="3 4">
    <name type="scientific">Erythrobacter aureus</name>
    <dbReference type="NCBI Taxonomy" id="2182384"/>
    <lineage>
        <taxon>Bacteria</taxon>
        <taxon>Pseudomonadati</taxon>
        <taxon>Pseudomonadota</taxon>
        <taxon>Alphaproteobacteria</taxon>
        <taxon>Sphingomonadales</taxon>
        <taxon>Erythrobacteraceae</taxon>
        <taxon>Erythrobacter/Porphyrobacter group</taxon>
        <taxon>Erythrobacter</taxon>
    </lineage>
</organism>
<dbReference type="RefSeq" id="WP_115418411.1">
    <property type="nucleotide sequence ID" value="NZ_CP031358.1"/>
</dbReference>
<feature type="signal peptide" evidence="2">
    <location>
        <begin position="1"/>
        <end position="24"/>
    </location>
</feature>
<reference evidence="3 4" key="1">
    <citation type="submission" date="2018-07" db="EMBL/GenBank/DDBJ databases">
        <title>Genome sequence of Erythrobacter strain YH-07, an antagonistic bacterium isolated from Yellow Sea.</title>
        <authorList>
            <person name="Tang T."/>
            <person name="Liu Q."/>
            <person name="Sun X."/>
        </authorList>
    </citation>
    <scope>NUCLEOTIDE SEQUENCE [LARGE SCALE GENOMIC DNA]</scope>
    <source>
        <strain evidence="3 4">YH-07</strain>
        <plasmid evidence="3 4">unnamed</plasmid>
    </source>
</reference>
<keyword evidence="2" id="KW-0732">Signal</keyword>
<gene>
    <name evidence="3" type="ORF">DVR09_16735</name>
</gene>
<geneLocation type="plasmid" evidence="3 4">
    <name>unnamed</name>
</geneLocation>
<evidence type="ECO:0008006" key="5">
    <source>
        <dbReference type="Google" id="ProtNLM"/>
    </source>
</evidence>
<evidence type="ECO:0000256" key="2">
    <source>
        <dbReference type="SAM" id="SignalP"/>
    </source>
</evidence>
<feature type="region of interest" description="Disordered" evidence="1">
    <location>
        <begin position="20"/>
        <end position="44"/>
    </location>
</feature>
<dbReference type="EMBL" id="CP031358">
    <property type="protein sequence ID" value="AXK44098.1"/>
    <property type="molecule type" value="Genomic_DNA"/>
</dbReference>
<feature type="compositionally biased region" description="Low complexity" evidence="1">
    <location>
        <begin position="20"/>
        <end position="41"/>
    </location>
</feature>